<proteinExistence type="predicted"/>
<feature type="non-terminal residue" evidence="1">
    <location>
        <position position="1"/>
    </location>
</feature>
<accession>A0A9N9JGQ7</accession>
<dbReference type="OrthoDB" id="2335226at2759"/>
<evidence type="ECO:0000313" key="2">
    <source>
        <dbReference type="Proteomes" id="UP000789396"/>
    </source>
</evidence>
<comment type="caution">
    <text evidence="1">The sequence shown here is derived from an EMBL/GenBank/DDBJ whole genome shotgun (WGS) entry which is preliminary data.</text>
</comment>
<protein>
    <submittedName>
        <fullName evidence="1">8415_t:CDS:1</fullName>
    </submittedName>
</protein>
<evidence type="ECO:0000313" key="1">
    <source>
        <dbReference type="EMBL" id="CAG8778441.1"/>
    </source>
</evidence>
<feature type="non-terminal residue" evidence="1">
    <location>
        <position position="75"/>
    </location>
</feature>
<name>A0A9N9JGQ7_9GLOM</name>
<dbReference type="Proteomes" id="UP000789396">
    <property type="component" value="Unassembled WGS sequence"/>
</dbReference>
<organism evidence="1 2">
    <name type="scientific">Racocetra fulgida</name>
    <dbReference type="NCBI Taxonomy" id="60492"/>
    <lineage>
        <taxon>Eukaryota</taxon>
        <taxon>Fungi</taxon>
        <taxon>Fungi incertae sedis</taxon>
        <taxon>Mucoromycota</taxon>
        <taxon>Glomeromycotina</taxon>
        <taxon>Glomeromycetes</taxon>
        <taxon>Diversisporales</taxon>
        <taxon>Gigasporaceae</taxon>
        <taxon>Racocetra</taxon>
    </lineage>
</organism>
<sequence>SQAVTSIFFSEQTEQLMIGSLKITNNLNKNYDKIFEELLLKKINNFDINDIHQKVIENIKIRCNFDKPKIVILNP</sequence>
<gene>
    <name evidence="1" type="ORF">RFULGI_LOCUS15602</name>
</gene>
<dbReference type="AlphaFoldDB" id="A0A9N9JGQ7"/>
<reference evidence="1" key="1">
    <citation type="submission" date="2021-06" db="EMBL/GenBank/DDBJ databases">
        <authorList>
            <person name="Kallberg Y."/>
            <person name="Tangrot J."/>
            <person name="Rosling A."/>
        </authorList>
    </citation>
    <scope>NUCLEOTIDE SEQUENCE</scope>
    <source>
        <strain evidence="1">IN212</strain>
    </source>
</reference>
<dbReference type="EMBL" id="CAJVPZ010051036">
    <property type="protein sequence ID" value="CAG8778441.1"/>
    <property type="molecule type" value="Genomic_DNA"/>
</dbReference>
<keyword evidence="2" id="KW-1185">Reference proteome</keyword>